<dbReference type="Pfam" id="PF00005">
    <property type="entry name" value="ABC_tran"/>
    <property type="match status" value="1"/>
</dbReference>
<keyword evidence="9" id="KW-0238">DNA-binding</keyword>
<evidence type="ECO:0000256" key="8">
    <source>
        <dbReference type="ARBA" id="ARBA00022881"/>
    </source>
</evidence>
<keyword evidence="7 15" id="KW-0067">ATP-binding</keyword>
<dbReference type="Gene3D" id="1.10.8.280">
    <property type="entry name" value="ABC transporter ATPase domain-like"/>
    <property type="match status" value="1"/>
</dbReference>
<organism evidence="15 16">
    <name type="scientific">Streptomonospora algeriensis</name>
    <dbReference type="NCBI Taxonomy" id="995084"/>
    <lineage>
        <taxon>Bacteria</taxon>
        <taxon>Bacillati</taxon>
        <taxon>Actinomycetota</taxon>
        <taxon>Actinomycetes</taxon>
        <taxon>Streptosporangiales</taxon>
        <taxon>Nocardiopsidaceae</taxon>
        <taxon>Streptomonospora</taxon>
    </lineage>
</organism>
<evidence type="ECO:0000256" key="9">
    <source>
        <dbReference type="ARBA" id="ARBA00023125"/>
    </source>
</evidence>
<evidence type="ECO:0000256" key="5">
    <source>
        <dbReference type="ARBA" id="ARBA00022763"/>
    </source>
</evidence>
<dbReference type="Proteomes" id="UP001596956">
    <property type="component" value="Unassembled WGS sequence"/>
</dbReference>
<dbReference type="InterPro" id="IPR027417">
    <property type="entry name" value="P-loop_NTPase"/>
</dbReference>
<evidence type="ECO:0000256" key="10">
    <source>
        <dbReference type="ARBA" id="ARBA00023204"/>
    </source>
</evidence>
<evidence type="ECO:0000256" key="1">
    <source>
        <dbReference type="ARBA" id="ARBA00004496"/>
    </source>
</evidence>
<proteinExistence type="inferred from homology"/>
<evidence type="ECO:0000259" key="14">
    <source>
        <dbReference type="PROSITE" id="PS50893"/>
    </source>
</evidence>
<dbReference type="CDD" id="cd03270">
    <property type="entry name" value="ABC_UvrA_I"/>
    <property type="match status" value="1"/>
</dbReference>
<keyword evidence="5" id="KW-0227">DNA damage</keyword>
<dbReference type="SUPFAM" id="SSF52540">
    <property type="entry name" value="P-loop containing nucleoside triphosphate hydrolases"/>
    <property type="match status" value="2"/>
</dbReference>
<sequence>MAHDRIRISGAREHNLADVAVELPKDRLTVVTGVSGSGKSSLVFDTIAAESQRQLNETFTAFARNRLPRYGQPDVDTIENLAPAIVVDQRRLRGDARSTVGTITDIYSLMRLLWSRAGQPRIGPSNRFSFNDPEGMCPRCTGLGKVRTVDVDELVDRRRSLNEGAIRFPTFHVGGWMWRTYADSGLFDNDKPLKDYTRAEWEAFLHGTEATVQLPSQGGPVPTAYEGLLPRFERIWLPKDPGTLKPRAREAFDRVVEETVCPDCRGARLSAAALSSRIDGHTIAECAAMEAEELAAAVRGMSVGEAWPAAEALVAQLEHMVGIGLGYMTLDRWTSTLSGGESQRVKTVRHLGSSLTGMLYIFDEPSVGLHPHDVARLTRLLCRLRDKGNTVLVVEHAPDVVEVADHVVDMGPGAGEAGGRVVYQGGVGGLAAAPTATGRALRDRPLPKAAPRTPAGWLPIRGADRHNLRGVDVDIPTGVLTAVTGVAGSGKSTLVHGYLPQVHPQTTVIDQRGIRVSRRSSLATYTGILDVVRRWFARENGVSASLFTPNAEGACPACEGLGAVYTDLAFMDPIVSTCEDCGGTRFTEEALRYRLGGRTIADVLDLSVRRALDVLPRPGVQAVLARLDEVGLGYLRLGQTLNTLSGGERQRLKLADELGGDGGVYVFDEPTTGLHMSDVADLVALLDRLVEVGATVVVIEHDLDVVSRADWIVDLGPGPGRHGGAVVFQGAPADLLAHPDSATAHHLRRAVGAAQSA</sequence>
<dbReference type="PANTHER" id="PTHR43152">
    <property type="entry name" value="UVRABC SYSTEM PROTEIN A"/>
    <property type="match status" value="1"/>
</dbReference>
<dbReference type="EMBL" id="JBHTHR010000451">
    <property type="protein sequence ID" value="MFD0802366.1"/>
    <property type="molecule type" value="Genomic_DNA"/>
</dbReference>
<evidence type="ECO:0000256" key="3">
    <source>
        <dbReference type="ARBA" id="ARBA00022737"/>
    </source>
</evidence>
<dbReference type="InterPro" id="IPR017871">
    <property type="entry name" value="ABC_transporter-like_CS"/>
</dbReference>
<evidence type="ECO:0000313" key="15">
    <source>
        <dbReference type="EMBL" id="MFD0802366.1"/>
    </source>
</evidence>
<protein>
    <recommendedName>
        <fullName evidence="12">UvrABC system protein A</fullName>
    </recommendedName>
    <alternativeName>
        <fullName evidence="13">Excinuclease ABC subunit A</fullName>
    </alternativeName>
</protein>
<evidence type="ECO:0000313" key="16">
    <source>
        <dbReference type="Proteomes" id="UP001596956"/>
    </source>
</evidence>
<keyword evidence="10" id="KW-0234">DNA repair</keyword>
<name>A0ABW3BHE7_9ACTN</name>
<evidence type="ECO:0000256" key="11">
    <source>
        <dbReference type="ARBA" id="ARBA00038000"/>
    </source>
</evidence>
<keyword evidence="6" id="KW-0228">DNA excision</keyword>
<evidence type="ECO:0000256" key="12">
    <source>
        <dbReference type="ARBA" id="ARBA00039316"/>
    </source>
</evidence>
<dbReference type="PROSITE" id="PS50893">
    <property type="entry name" value="ABC_TRANSPORTER_2"/>
    <property type="match status" value="1"/>
</dbReference>
<reference evidence="16" key="1">
    <citation type="journal article" date="2019" name="Int. J. Syst. Evol. Microbiol.">
        <title>The Global Catalogue of Microorganisms (GCM) 10K type strain sequencing project: providing services to taxonomists for standard genome sequencing and annotation.</title>
        <authorList>
            <consortium name="The Broad Institute Genomics Platform"/>
            <consortium name="The Broad Institute Genome Sequencing Center for Infectious Disease"/>
            <person name="Wu L."/>
            <person name="Ma J."/>
        </authorList>
    </citation>
    <scope>NUCLEOTIDE SEQUENCE [LARGE SCALE GENOMIC DNA]</scope>
    <source>
        <strain evidence="16">CCUG 63369</strain>
    </source>
</reference>
<gene>
    <name evidence="15" type="ORF">ACFQZU_13725</name>
</gene>
<feature type="domain" description="ABC transporter" evidence="14">
    <location>
        <begin position="441"/>
        <end position="748"/>
    </location>
</feature>
<accession>A0ABW3BHE7</accession>
<evidence type="ECO:0000256" key="13">
    <source>
        <dbReference type="ARBA" id="ARBA00042156"/>
    </source>
</evidence>
<keyword evidence="4" id="KW-0547">Nucleotide-binding</keyword>
<keyword evidence="2" id="KW-0963">Cytoplasm</keyword>
<dbReference type="GO" id="GO:0005524">
    <property type="term" value="F:ATP binding"/>
    <property type="evidence" value="ECO:0007669"/>
    <property type="project" value="UniProtKB-KW"/>
</dbReference>
<comment type="subcellular location">
    <subcellularLocation>
        <location evidence="1">Cytoplasm</location>
    </subcellularLocation>
</comment>
<keyword evidence="3" id="KW-0677">Repeat</keyword>
<keyword evidence="8" id="KW-0267">Excision nuclease</keyword>
<dbReference type="PANTHER" id="PTHR43152:SF2">
    <property type="entry name" value="DRUG RESISTANCE ABC TRANSPORTER"/>
    <property type="match status" value="1"/>
</dbReference>
<evidence type="ECO:0000256" key="4">
    <source>
        <dbReference type="ARBA" id="ARBA00022741"/>
    </source>
</evidence>
<dbReference type="Gene3D" id="3.40.50.300">
    <property type="entry name" value="P-loop containing nucleotide triphosphate hydrolases"/>
    <property type="match status" value="2"/>
</dbReference>
<keyword evidence="16" id="KW-1185">Reference proteome</keyword>
<evidence type="ECO:0000256" key="7">
    <source>
        <dbReference type="ARBA" id="ARBA00022840"/>
    </source>
</evidence>
<dbReference type="InterPro" id="IPR003439">
    <property type="entry name" value="ABC_transporter-like_ATP-bd"/>
</dbReference>
<dbReference type="PROSITE" id="PS00211">
    <property type="entry name" value="ABC_TRANSPORTER_1"/>
    <property type="match status" value="1"/>
</dbReference>
<comment type="similarity">
    <text evidence="11">Belongs to the ABC transporter superfamily. UvrA family.</text>
</comment>
<comment type="caution">
    <text evidence="15">The sequence shown here is derived from an EMBL/GenBank/DDBJ whole genome shotgun (WGS) entry which is preliminary data.</text>
</comment>
<dbReference type="Gene3D" id="1.20.1580.10">
    <property type="entry name" value="ABC transporter ATPase like domain"/>
    <property type="match status" value="2"/>
</dbReference>
<evidence type="ECO:0000256" key="2">
    <source>
        <dbReference type="ARBA" id="ARBA00022490"/>
    </source>
</evidence>
<evidence type="ECO:0000256" key="6">
    <source>
        <dbReference type="ARBA" id="ARBA00022769"/>
    </source>
</evidence>